<dbReference type="InterPro" id="IPR016195">
    <property type="entry name" value="Pol/histidinol_Pase-like"/>
</dbReference>
<proteinExistence type="predicted"/>
<organism evidence="2 3">
    <name type="scientific">Agathobaculum hominis</name>
    <dbReference type="NCBI Taxonomy" id="2763014"/>
    <lineage>
        <taxon>Bacteria</taxon>
        <taxon>Bacillati</taxon>
        <taxon>Bacillota</taxon>
        <taxon>Clostridia</taxon>
        <taxon>Eubacteriales</taxon>
        <taxon>Butyricicoccaceae</taxon>
        <taxon>Agathobaculum</taxon>
    </lineage>
</organism>
<dbReference type="Pfam" id="PF02811">
    <property type="entry name" value="PHP"/>
    <property type="match status" value="1"/>
</dbReference>
<dbReference type="SUPFAM" id="SSF89550">
    <property type="entry name" value="PHP domain-like"/>
    <property type="match status" value="1"/>
</dbReference>
<dbReference type="Proteomes" id="UP000641741">
    <property type="component" value="Unassembled WGS sequence"/>
</dbReference>
<evidence type="ECO:0000313" key="2">
    <source>
        <dbReference type="EMBL" id="MBC5695577.1"/>
    </source>
</evidence>
<dbReference type="InterPro" id="IPR004013">
    <property type="entry name" value="PHP_dom"/>
</dbReference>
<dbReference type="Gene3D" id="3.20.20.140">
    <property type="entry name" value="Metal-dependent hydrolases"/>
    <property type="match status" value="1"/>
</dbReference>
<evidence type="ECO:0000313" key="3">
    <source>
        <dbReference type="Proteomes" id="UP000641741"/>
    </source>
</evidence>
<keyword evidence="3" id="KW-1185">Reference proteome</keyword>
<evidence type="ECO:0000259" key="1">
    <source>
        <dbReference type="Pfam" id="PF02811"/>
    </source>
</evidence>
<dbReference type="Pfam" id="PF13263">
    <property type="entry name" value="PHP_C"/>
    <property type="match status" value="1"/>
</dbReference>
<protein>
    <submittedName>
        <fullName evidence="2">PHP domain-containing protein</fullName>
    </submittedName>
</protein>
<dbReference type="RefSeq" id="WP_118685719.1">
    <property type="nucleotide sequence ID" value="NZ_JACOPK010000005.1"/>
</dbReference>
<feature type="domain" description="PHP" evidence="1">
    <location>
        <begin position="6"/>
        <end position="124"/>
    </location>
</feature>
<dbReference type="PANTHER" id="PTHR42924:SF3">
    <property type="entry name" value="POLYMERASE_HISTIDINOL PHOSPHATASE N-TERMINAL DOMAIN-CONTAINING PROTEIN"/>
    <property type="match status" value="1"/>
</dbReference>
<reference evidence="2 3" key="1">
    <citation type="submission" date="2020-08" db="EMBL/GenBank/DDBJ databases">
        <title>Genome public.</title>
        <authorList>
            <person name="Liu C."/>
            <person name="Sun Q."/>
        </authorList>
    </citation>
    <scope>NUCLEOTIDE SEQUENCE [LARGE SCALE GENOMIC DNA]</scope>
    <source>
        <strain evidence="2 3">M2</strain>
    </source>
</reference>
<accession>A0ABR7GMN9</accession>
<dbReference type="PANTHER" id="PTHR42924">
    <property type="entry name" value="EXONUCLEASE"/>
    <property type="match status" value="1"/>
</dbReference>
<dbReference type="InterPro" id="IPR052018">
    <property type="entry name" value="PHP_domain"/>
</dbReference>
<name>A0ABR7GMN9_9FIRM</name>
<dbReference type="CDD" id="cd07432">
    <property type="entry name" value="PHP_HisPPase"/>
    <property type="match status" value="1"/>
</dbReference>
<sequence>MYKIETHLHTTYISHCGWLGAQAIMKAYSAAGYDAICVTDHYNRDTFDYIEMDLSTPGSKTRDFLLGYHRLKREGEKYGIRVYAGAELRFDGSQNDYLLYGFHDELLADPERVMSEGLEAFAPKYRADGALLIQAHPFRNKCTPAPAELLDGVEVLNLNPRHDSHNDLALAYAEEHHLLMTAGSDCHRPGDEGTTGILAETLPEDSFGYADLIRSGKYTLIRPE</sequence>
<comment type="caution">
    <text evidence="2">The sequence shown here is derived from an EMBL/GenBank/DDBJ whole genome shotgun (WGS) entry which is preliminary data.</text>
</comment>
<gene>
    <name evidence="2" type="ORF">H8S02_06430</name>
</gene>
<dbReference type="EMBL" id="JACOPK010000005">
    <property type="protein sequence ID" value="MBC5695577.1"/>
    <property type="molecule type" value="Genomic_DNA"/>
</dbReference>